<dbReference type="EMBL" id="AP018227">
    <property type="protein sequence ID" value="BAY84675.1"/>
    <property type="molecule type" value="Genomic_DNA"/>
</dbReference>
<dbReference type="AlphaFoldDB" id="A0A1Z4LTV9"/>
<accession>A0A1Z4LTV9</accession>
<evidence type="ECO:0000313" key="2">
    <source>
        <dbReference type="Proteomes" id="UP000218418"/>
    </source>
</evidence>
<protein>
    <submittedName>
        <fullName evidence="1">Stress response protein YvgO</fullName>
    </submittedName>
</protein>
<keyword evidence="2" id="KW-1185">Reference proteome</keyword>
<gene>
    <name evidence="1" type="primary">yvgO</name>
    <name evidence="1" type="ORF">NIES267_41710</name>
</gene>
<reference evidence="1 2" key="1">
    <citation type="submission" date="2017-06" db="EMBL/GenBank/DDBJ databases">
        <title>Genome sequencing of cyanobaciteial culture collection at National Institute for Environmental Studies (NIES).</title>
        <authorList>
            <person name="Hirose Y."/>
            <person name="Shimura Y."/>
            <person name="Fujisawa T."/>
            <person name="Nakamura Y."/>
            <person name="Kawachi M."/>
        </authorList>
    </citation>
    <scope>NUCLEOTIDE SEQUENCE [LARGE SCALE GENOMIC DNA]</scope>
    <source>
        <strain evidence="1 2">NIES-267</strain>
    </source>
</reference>
<dbReference type="OrthoDB" id="5195614at2"/>
<organism evidence="1 2">
    <name type="scientific">Calothrix parasitica NIES-267</name>
    <dbReference type="NCBI Taxonomy" id="1973488"/>
    <lineage>
        <taxon>Bacteria</taxon>
        <taxon>Bacillati</taxon>
        <taxon>Cyanobacteriota</taxon>
        <taxon>Cyanophyceae</taxon>
        <taxon>Nostocales</taxon>
        <taxon>Calotrichaceae</taxon>
        <taxon>Calothrix</taxon>
    </lineage>
</organism>
<evidence type="ECO:0000313" key="1">
    <source>
        <dbReference type="EMBL" id="BAY84675.1"/>
    </source>
</evidence>
<sequence length="170" mass="18989">MTSSSKKLTIQTTITKKILLAISLFALVINSLILSPLPAHADRVAKKGELTKLYNTIIDDISTIGNRDACVKAILETASSRVGKTGNVMVFNLSQDYKKNLKNWTFNQFRCAGTRYGLWTFTSGTFINKGDGGYINWGFSGKYRRTGTDGKTVKFYPKTKKSTRRKKDKS</sequence>
<name>A0A1Z4LTV9_9CYAN</name>
<dbReference type="Proteomes" id="UP000218418">
    <property type="component" value="Chromosome"/>
</dbReference>
<proteinExistence type="predicted"/>